<evidence type="ECO:0000259" key="3">
    <source>
        <dbReference type="PROSITE" id="PS50157"/>
    </source>
</evidence>
<feature type="compositionally biased region" description="Polar residues" evidence="2">
    <location>
        <begin position="1"/>
        <end position="40"/>
    </location>
</feature>
<reference evidence="4" key="1">
    <citation type="journal article" date="2021" name="G3 (Bethesda)">
        <title>Genome and transcriptome analysis of the beet armyworm Spodoptera exigua reveals targets for pest control. .</title>
        <authorList>
            <person name="Simon S."/>
            <person name="Breeschoten T."/>
            <person name="Jansen H.J."/>
            <person name="Dirks R.P."/>
            <person name="Schranz M.E."/>
            <person name="Ros V.I.D."/>
        </authorList>
    </citation>
    <scope>NUCLEOTIDE SEQUENCE</scope>
    <source>
        <strain evidence="4">TB_SE_WUR_2020</strain>
    </source>
</reference>
<dbReference type="AlphaFoldDB" id="A0A922SGM9"/>
<evidence type="ECO:0000313" key="5">
    <source>
        <dbReference type="Proteomes" id="UP000814243"/>
    </source>
</evidence>
<dbReference type="Gene3D" id="3.30.160.60">
    <property type="entry name" value="Classic Zinc Finger"/>
    <property type="match status" value="1"/>
</dbReference>
<dbReference type="PROSITE" id="PS00028">
    <property type="entry name" value="ZINC_FINGER_C2H2_1"/>
    <property type="match status" value="1"/>
</dbReference>
<dbReference type="EMBL" id="JACEFF010000461">
    <property type="protein sequence ID" value="KAH9636980.1"/>
    <property type="molecule type" value="Genomic_DNA"/>
</dbReference>
<organism evidence="4 5">
    <name type="scientific">Spodoptera exigua</name>
    <name type="common">Beet armyworm</name>
    <name type="synonym">Noctua fulgens</name>
    <dbReference type="NCBI Taxonomy" id="7107"/>
    <lineage>
        <taxon>Eukaryota</taxon>
        <taxon>Metazoa</taxon>
        <taxon>Ecdysozoa</taxon>
        <taxon>Arthropoda</taxon>
        <taxon>Hexapoda</taxon>
        <taxon>Insecta</taxon>
        <taxon>Pterygota</taxon>
        <taxon>Neoptera</taxon>
        <taxon>Endopterygota</taxon>
        <taxon>Lepidoptera</taxon>
        <taxon>Glossata</taxon>
        <taxon>Ditrysia</taxon>
        <taxon>Noctuoidea</taxon>
        <taxon>Noctuidae</taxon>
        <taxon>Amphipyrinae</taxon>
        <taxon>Spodoptera</taxon>
    </lineage>
</organism>
<dbReference type="InterPro" id="IPR013087">
    <property type="entry name" value="Znf_C2H2_type"/>
</dbReference>
<dbReference type="GO" id="GO:0008270">
    <property type="term" value="F:zinc ion binding"/>
    <property type="evidence" value="ECO:0007669"/>
    <property type="project" value="UniProtKB-KW"/>
</dbReference>
<proteinExistence type="predicted"/>
<keyword evidence="1" id="KW-0862">Zinc</keyword>
<accession>A0A922SGM9</accession>
<gene>
    <name evidence="4" type="ORF">HF086_008241</name>
</gene>
<feature type="domain" description="C2H2-type" evidence="3">
    <location>
        <begin position="162"/>
        <end position="192"/>
    </location>
</feature>
<protein>
    <recommendedName>
        <fullName evidence="3">C2H2-type domain-containing protein</fullName>
    </recommendedName>
</protein>
<sequence>MCTRRPTVTSGSLASTAARSAKPSTTSSTTNCKLTASASDRTLRDGAKPSDNRPSHSHRSARSTRSARSARGGDRRRRDAYCHTNRCAKDLHAAARRALANPVSDSVPSEAGERGHELLKFLEQSELVWAGERLQCPLCAARLGSLAQARRHLDAHYPRDSPVCPVSSCARYFAHPNSVRNHMRIKHRRQWEKMKTLKWSCGWAN</sequence>
<keyword evidence="1" id="KW-0863">Zinc-finger</keyword>
<feature type="region of interest" description="Disordered" evidence="2">
    <location>
        <begin position="1"/>
        <end position="78"/>
    </location>
</feature>
<name>A0A922SGM9_SPOEX</name>
<dbReference type="SMART" id="SM00355">
    <property type="entry name" value="ZnF_C2H2"/>
    <property type="match status" value="2"/>
</dbReference>
<feature type="compositionally biased region" description="Basic and acidic residues" evidence="2">
    <location>
        <begin position="41"/>
        <end position="54"/>
    </location>
</feature>
<evidence type="ECO:0000313" key="4">
    <source>
        <dbReference type="EMBL" id="KAH9636980.1"/>
    </source>
</evidence>
<keyword evidence="1" id="KW-0479">Metal-binding</keyword>
<evidence type="ECO:0000256" key="2">
    <source>
        <dbReference type="SAM" id="MobiDB-lite"/>
    </source>
</evidence>
<dbReference type="Proteomes" id="UP000814243">
    <property type="component" value="Unassembled WGS sequence"/>
</dbReference>
<comment type="caution">
    <text evidence="4">The sequence shown here is derived from an EMBL/GenBank/DDBJ whole genome shotgun (WGS) entry which is preliminary data.</text>
</comment>
<evidence type="ECO:0000256" key="1">
    <source>
        <dbReference type="PROSITE-ProRule" id="PRU00042"/>
    </source>
</evidence>
<dbReference type="PROSITE" id="PS50157">
    <property type="entry name" value="ZINC_FINGER_C2H2_2"/>
    <property type="match status" value="1"/>
</dbReference>